<evidence type="ECO:0000313" key="1">
    <source>
        <dbReference type="EMBL" id="KXP13806.1"/>
    </source>
</evidence>
<name>A0A138ATU5_9ACTN</name>
<dbReference type="Proteomes" id="UP000070258">
    <property type="component" value="Unassembled WGS sequence"/>
</dbReference>
<comment type="caution">
    <text evidence="1">The sequence shown here is derived from an EMBL/GenBank/DDBJ whole genome shotgun (WGS) entry which is preliminary data.</text>
</comment>
<reference evidence="2" key="1">
    <citation type="submission" date="2016-02" db="EMBL/GenBank/DDBJ databases">
        <authorList>
            <person name="Wen L."/>
            <person name="He K."/>
            <person name="Yang H."/>
        </authorList>
    </citation>
    <scope>NUCLEOTIDE SEQUENCE [LARGE SCALE GENOMIC DNA]</scope>
    <source>
        <strain evidence="2">JCM 15929</strain>
    </source>
</reference>
<accession>A0A138ATU5</accession>
<protein>
    <recommendedName>
        <fullName evidence="3">DUF4143 domain-containing protein</fullName>
    </recommendedName>
</protein>
<dbReference type="AlphaFoldDB" id="A0A138ATU5"/>
<dbReference type="STRING" id="239498.AXK60_23505"/>
<gene>
    <name evidence="1" type="ORF">AXK60_23505</name>
</gene>
<proteinExistence type="predicted"/>
<organism evidence="1 2">
    <name type="scientific">Tsukamurella pseudospumae</name>
    <dbReference type="NCBI Taxonomy" id="239498"/>
    <lineage>
        <taxon>Bacteria</taxon>
        <taxon>Bacillati</taxon>
        <taxon>Actinomycetota</taxon>
        <taxon>Actinomycetes</taxon>
        <taxon>Mycobacteriales</taxon>
        <taxon>Tsukamurellaceae</taxon>
        <taxon>Tsukamurella</taxon>
    </lineage>
</organism>
<dbReference type="RefSeq" id="WP_068570490.1">
    <property type="nucleotide sequence ID" value="NZ_LSRE01000002.1"/>
</dbReference>
<sequence length="82" mass="9320">MKEQDRPVDRGPVRGEFVRTECRERLRLDLPGHDDFRGIDHLVCRLGDDFVAGLVLYTGTETLAFGEKKRAVPVSALWELGH</sequence>
<evidence type="ECO:0008006" key="3">
    <source>
        <dbReference type="Google" id="ProtNLM"/>
    </source>
</evidence>
<dbReference type="OrthoDB" id="128089at2"/>
<evidence type="ECO:0000313" key="2">
    <source>
        <dbReference type="Proteomes" id="UP000070258"/>
    </source>
</evidence>
<dbReference type="EMBL" id="LSRF01000011">
    <property type="protein sequence ID" value="KXP13806.1"/>
    <property type="molecule type" value="Genomic_DNA"/>
</dbReference>